<dbReference type="GO" id="GO:0019684">
    <property type="term" value="P:photosynthesis, light reaction"/>
    <property type="evidence" value="ECO:0007669"/>
    <property type="project" value="InterPro"/>
</dbReference>
<dbReference type="InterPro" id="IPR027275">
    <property type="entry name" value="PRC-brl_dom"/>
</dbReference>
<dbReference type="RefSeq" id="WP_119356496.1">
    <property type="nucleotide sequence ID" value="NZ_BJXM01000006.1"/>
</dbReference>
<name>A0A399F8M8_9DEIN</name>
<dbReference type="PANTHER" id="PTHR36505">
    <property type="entry name" value="BLR1072 PROTEIN"/>
    <property type="match status" value="1"/>
</dbReference>
<dbReference type="Proteomes" id="UP000266178">
    <property type="component" value="Unassembled WGS sequence"/>
</dbReference>
<accession>A0A399F8M8</accession>
<dbReference type="GO" id="GO:0030077">
    <property type="term" value="C:plasma membrane light-harvesting complex"/>
    <property type="evidence" value="ECO:0007669"/>
    <property type="project" value="InterPro"/>
</dbReference>
<protein>
    <submittedName>
        <fullName evidence="2">PRC-barrel domain protein</fullName>
    </submittedName>
</protein>
<evidence type="ECO:0000313" key="3">
    <source>
        <dbReference type="Proteomes" id="UP000266178"/>
    </source>
</evidence>
<evidence type="ECO:0000313" key="2">
    <source>
        <dbReference type="EMBL" id="RIH93027.1"/>
    </source>
</evidence>
<organism evidence="2 3">
    <name type="scientific">Meiothermus granaticius NBRC 107808</name>
    <dbReference type="NCBI Taxonomy" id="1227551"/>
    <lineage>
        <taxon>Bacteria</taxon>
        <taxon>Thermotogati</taxon>
        <taxon>Deinococcota</taxon>
        <taxon>Deinococci</taxon>
        <taxon>Thermales</taxon>
        <taxon>Thermaceae</taxon>
        <taxon>Meiothermus</taxon>
    </lineage>
</organism>
<dbReference type="OrthoDB" id="286778at2"/>
<reference evidence="2 3" key="1">
    <citation type="submission" date="2018-08" db="EMBL/GenBank/DDBJ databases">
        <title>Meiothermus granaticius genome AF-68 sequencing project.</title>
        <authorList>
            <person name="Da Costa M.S."/>
            <person name="Albuquerque L."/>
            <person name="Raposo P."/>
            <person name="Froufe H.J.C."/>
            <person name="Barroso C.S."/>
            <person name="Egas C."/>
        </authorList>
    </citation>
    <scope>NUCLEOTIDE SEQUENCE [LARGE SCALE GENOMIC DNA]</scope>
    <source>
        <strain evidence="2 3">AF-68</strain>
    </source>
</reference>
<dbReference type="EMBL" id="QWLB01000010">
    <property type="protein sequence ID" value="RIH93027.1"/>
    <property type="molecule type" value="Genomic_DNA"/>
</dbReference>
<dbReference type="Gene3D" id="3.90.50.10">
    <property type="entry name" value="Photosynthetic Reaction Center, subunit H, domain 2"/>
    <property type="match status" value="1"/>
</dbReference>
<dbReference type="AlphaFoldDB" id="A0A399F8M8"/>
<feature type="domain" description="PRC-barrel" evidence="1">
    <location>
        <begin position="23"/>
        <end position="96"/>
    </location>
</feature>
<keyword evidence="3" id="KW-1185">Reference proteome</keyword>
<dbReference type="Pfam" id="PF05239">
    <property type="entry name" value="PRC"/>
    <property type="match status" value="1"/>
</dbReference>
<dbReference type="PANTHER" id="PTHR36505:SF1">
    <property type="entry name" value="BLR1072 PROTEIN"/>
    <property type="match status" value="1"/>
</dbReference>
<dbReference type="InterPro" id="IPR014747">
    <property type="entry name" value="Bac_photo_RC_H_C"/>
</dbReference>
<gene>
    <name evidence="2" type="ORF">Mgrana_00986</name>
</gene>
<dbReference type="InterPro" id="IPR011033">
    <property type="entry name" value="PRC_barrel-like_sf"/>
</dbReference>
<proteinExistence type="predicted"/>
<evidence type="ECO:0000259" key="1">
    <source>
        <dbReference type="Pfam" id="PF05239"/>
    </source>
</evidence>
<comment type="caution">
    <text evidence="2">The sequence shown here is derived from an EMBL/GenBank/DDBJ whole genome shotgun (WGS) entry which is preliminary data.</text>
</comment>
<dbReference type="SUPFAM" id="SSF50346">
    <property type="entry name" value="PRC-barrel domain"/>
    <property type="match status" value="1"/>
</dbReference>
<sequence length="156" mass="17622">MATPPHSFRSVDDSAFTFENPQEDIRDFVVRDSSGAKIGRVDQLLVDTDAHKVRFLQVGHGGFLGIGREHSLIPVEAIEGVDYEHREVHINQTQEQVGGSPPYQPDMVEKGEDYFSTVYEYYGFPGPWSTGYVYPEYTTRRSGAKVDPEYDQSRGD</sequence>